<proteinExistence type="inferred from homology"/>
<comment type="function">
    <text evidence="4">Component of the proteasome, a multicatalytic proteinase complex which is characterized by its ability to cleave peptides with Arg, Phe, Tyr, Leu, and Glu adjacent to the leaving group at neutral or slightly basic pH. The proteasome has an ATP-dependent proteolytic activity.</text>
</comment>
<keyword evidence="2 4" id="KW-0647">Proteasome</keyword>
<dbReference type="GO" id="GO:0005839">
    <property type="term" value="C:proteasome core complex"/>
    <property type="evidence" value="ECO:0007669"/>
    <property type="project" value="InterPro"/>
</dbReference>
<dbReference type="InterPro" id="IPR023333">
    <property type="entry name" value="Proteasome_suB-type"/>
</dbReference>
<dbReference type="Gene3D" id="3.60.20.10">
    <property type="entry name" value="Glutamine Phosphoribosylpyrophosphate, subunit 1, domain 1"/>
    <property type="match status" value="1"/>
</dbReference>
<dbReference type="Pfam" id="PF00227">
    <property type="entry name" value="Proteasome"/>
    <property type="match status" value="1"/>
</dbReference>
<dbReference type="AlphaFoldDB" id="A0A146K329"/>
<comment type="similarity">
    <text evidence="4">Belongs to the peptidase T1B family.</text>
</comment>
<dbReference type="PANTHER" id="PTHR32194">
    <property type="entry name" value="METALLOPROTEASE TLDD"/>
    <property type="match status" value="1"/>
</dbReference>
<protein>
    <recommendedName>
        <fullName evidence="4">Proteasome subunit beta</fullName>
    </recommendedName>
</protein>
<dbReference type="InterPro" id="IPR029055">
    <property type="entry name" value="Ntn_hydrolases_N"/>
</dbReference>
<dbReference type="SUPFAM" id="SSF56235">
    <property type="entry name" value="N-terminal nucleophile aminohydrolases (Ntn hydrolases)"/>
    <property type="match status" value="1"/>
</dbReference>
<name>A0A146K329_9EUKA</name>
<organism evidence="5">
    <name type="scientific">Trepomonas sp. PC1</name>
    <dbReference type="NCBI Taxonomy" id="1076344"/>
    <lineage>
        <taxon>Eukaryota</taxon>
        <taxon>Metamonada</taxon>
        <taxon>Diplomonadida</taxon>
        <taxon>Hexamitidae</taxon>
        <taxon>Hexamitinae</taxon>
        <taxon>Trepomonas</taxon>
    </lineage>
</organism>
<dbReference type="EMBL" id="GDID01005314">
    <property type="protein sequence ID" value="JAP91292.1"/>
    <property type="molecule type" value="Transcribed_RNA"/>
</dbReference>
<feature type="non-terminal residue" evidence="5">
    <location>
        <position position="1"/>
    </location>
</feature>
<reference evidence="5" key="1">
    <citation type="submission" date="2015-07" db="EMBL/GenBank/DDBJ databases">
        <title>Adaptation to a free-living lifestyle via gene acquisitions in the diplomonad Trepomonas sp. PC1.</title>
        <authorList>
            <person name="Xu F."/>
            <person name="Jerlstrom-Hultqvist J."/>
            <person name="Kolisko M."/>
            <person name="Simpson A.G.B."/>
            <person name="Roger A.J."/>
            <person name="Svard S.G."/>
            <person name="Andersson J.O."/>
        </authorList>
    </citation>
    <scope>NUCLEOTIDE SEQUENCE</scope>
    <source>
        <strain evidence="5">PC1</strain>
    </source>
</reference>
<evidence type="ECO:0000256" key="1">
    <source>
        <dbReference type="ARBA" id="ARBA00022490"/>
    </source>
</evidence>
<keyword evidence="3 4" id="KW-0539">Nucleus</keyword>
<dbReference type="InterPro" id="IPR016050">
    <property type="entry name" value="Proteasome_bsu_CS"/>
</dbReference>
<evidence type="ECO:0000313" key="5">
    <source>
        <dbReference type="EMBL" id="JAP91292.1"/>
    </source>
</evidence>
<dbReference type="InterPro" id="IPR001353">
    <property type="entry name" value="Proteasome_sua/b"/>
</dbReference>
<accession>A0A146K329</accession>
<comment type="subcellular location">
    <subcellularLocation>
        <location evidence="4">Cytoplasm</location>
    </subcellularLocation>
    <subcellularLocation>
        <location evidence="4">Nucleus</location>
    </subcellularLocation>
</comment>
<gene>
    <name evidence="5" type="ORF">TPC1_17136</name>
</gene>
<sequence>SYVTGTTAIGIKYKGGVLLAADSALSYGKMHLDRNYCRIQELTQKAALVFSGDEADMKDAIKVVADDVKQARFDGLNTPSAKAIHGTLSLQNYSKRNDGQPYVNGFLVAGPQFLGYVDLFGTNFETDFFATSLGRYYCMPLLRRLWKEDLSKDEALKIIQECVKVMYNNDCLALQTYNCWFITEQGIEKHQGQSSDDFSIAAHSDLRAFV</sequence>
<dbReference type="PANTHER" id="PTHR32194:SF6">
    <property type="entry name" value="PROTEASOME SUBUNIT BETA"/>
    <property type="match status" value="1"/>
</dbReference>
<dbReference type="GO" id="GO:0005737">
    <property type="term" value="C:cytoplasm"/>
    <property type="evidence" value="ECO:0007669"/>
    <property type="project" value="UniProtKB-SubCell"/>
</dbReference>
<evidence type="ECO:0000256" key="2">
    <source>
        <dbReference type="ARBA" id="ARBA00022942"/>
    </source>
</evidence>
<dbReference type="PROSITE" id="PS00854">
    <property type="entry name" value="PROTEASOME_BETA_1"/>
    <property type="match status" value="1"/>
</dbReference>
<keyword evidence="1 4" id="KW-0963">Cytoplasm</keyword>
<dbReference type="GO" id="GO:0051603">
    <property type="term" value="P:proteolysis involved in protein catabolic process"/>
    <property type="evidence" value="ECO:0007669"/>
    <property type="project" value="InterPro"/>
</dbReference>
<comment type="subunit">
    <text evidence="4">Component of the proteasome complex.</text>
</comment>
<evidence type="ECO:0000256" key="4">
    <source>
        <dbReference type="RuleBase" id="RU004203"/>
    </source>
</evidence>
<evidence type="ECO:0000256" key="3">
    <source>
        <dbReference type="ARBA" id="ARBA00023242"/>
    </source>
</evidence>
<dbReference type="GO" id="GO:0005634">
    <property type="term" value="C:nucleus"/>
    <property type="evidence" value="ECO:0007669"/>
    <property type="project" value="UniProtKB-SubCell"/>
</dbReference>